<keyword evidence="4 7" id="KW-0812">Transmembrane</keyword>
<keyword evidence="5 7" id="KW-1133">Transmembrane helix</keyword>
<organism evidence="8 9">
    <name type="scientific">Anoxybacter fermentans</name>
    <dbReference type="NCBI Taxonomy" id="1323375"/>
    <lineage>
        <taxon>Bacteria</taxon>
        <taxon>Bacillati</taxon>
        <taxon>Bacillota</taxon>
        <taxon>Clostridia</taxon>
        <taxon>Halanaerobiales</taxon>
        <taxon>Anoxybacter</taxon>
    </lineage>
</organism>
<evidence type="ECO:0000256" key="2">
    <source>
        <dbReference type="ARBA" id="ARBA00006386"/>
    </source>
</evidence>
<comment type="similarity">
    <text evidence="2">Belongs to the UPF0718 family.</text>
</comment>
<dbReference type="Proteomes" id="UP000267250">
    <property type="component" value="Chromosome"/>
</dbReference>
<dbReference type="Pfam" id="PF03773">
    <property type="entry name" value="ArsP_1"/>
    <property type="match status" value="1"/>
</dbReference>
<sequence length="158" mass="16930">MNTLILIGLSIAALFWSLKKDKEKTKESIMLAKNLFINIFVEIFALMALVALFLAWIPNSVIKSLLGNPNELLSAIYGAIIGTVTIIPAFVAFPLAGSLLKNGANLVAIAAFITTLTMVGFATMPIEIKYFGKKFTFIRNGISIIAALLIAAGIGVIL</sequence>
<feature type="transmembrane region" description="Helical" evidence="7">
    <location>
        <begin position="76"/>
        <end position="100"/>
    </location>
</feature>
<feature type="transmembrane region" description="Helical" evidence="7">
    <location>
        <begin position="35"/>
        <end position="56"/>
    </location>
</feature>
<dbReference type="EMBL" id="CP016379">
    <property type="protein sequence ID" value="AZR72784.1"/>
    <property type="molecule type" value="Genomic_DNA"/>
</dbReference>
<evidence type="ECO:0000313" key="8">
    <source>
        <dbReference type="EMBL" id="AZR72784.1"/>
    </source>
</evidence>
<comment type="subcellular location">
    <subcellularLocation>
        <location evidence="1">Cell membrane</location>
        <topology evidence="1">Multi-pass membrane protein</topology>
    </subcellularLocation>
</comment>
<dbReference type="RefSeq" id="WP_127016118.1">
    <property type="nucleotide sequence ID" value="NZ_CP016379.1"/>
</dbReference>
<reference evidence="8 9" key="1">
    <citation type="submission" date="2016-07" db="EMBL/GenBank/DDBJ databases">
        <title>Genome and transcriptome analysis of iron-reducing fermentative bacteria Anoxybacter fermentans.</title>
        <authorList>
            <person name="Zeng X."/>
            <person name="Shao Z."/>
        </authorList>
    </citation>
    <scope>NUCLEOTIDE SEQUENCE [LARGE SCALE GENOMIC DNA]</scope>
    <source>
        <strain evidence="8 9">DY22613</strain>
    </source>
</reference>
<evidence type="ECO:0000256" key="4">
    <source>
        <dbReference type="ARBA" id="ARBA00022692"/>
    </source>
</evidence>
<evidence type="ECO:0000256" key="1">
    <source>
        <dbReference type="ARBA" id="ARBA00004651"/>
    </source>
</evidence>
<evidence type="ECO:0000256" key="3">
    <source>
        <dbReference type="ARBA" id="ARBA00022475"/>
    </source>
</evidence>
<evidence type="ECO:0000256" key="5">
    <source>
        <dbReference type="ARBA" id="ARBA00022989"/>
    </source>
</evidence>
<accession>A0A3S9SX57</accession>
<name>A0A3S9SX57_9FIRM</name>
<dbReference type="AlphaFoldDB" id="A0A3S9SX57"/>
<dbReference type="GO" id="GO:0005886">
    <property type="term" value="C:plasma membrane"/>
    <property type="evidence" value="ECO:0007669"/>
    <property type="project" value="UniProtKB-SubCell"/>
</dbReference>
<feature type="transmembrane region" description="Helical" evidence="7">
    <location>
        <begin position="106"/>
        <end position="125"/>
    </location>
</feature>
<gene>
    <name evidence="8" type="ORF">BBF96_04870</name>
</gene>
<evidence type="ECO:0000313" key="9">
    <source>
        <dbReference type="Proteomes" id="UP000267250"/>
    </source>
</evidence>
<keyword evidence="9" id="KW-1185">Reference proteome</keyword>
<keyword evidence="6 7" id="KW-0472">Membrane</keyword>
<keyword evidence="3" id="KW-1003">Cell membrane</keyword>
<proteinExistence type="inferred from homology"/>
<evidence type="ECO:0000256" key="6">
    <source>
        <dbReference type="ARBA" id="ARBA00023136"/>
    </source>
</evidence>
<feature type="transmembrane region" description="Helical" evidence="7">
    <location>
        <begin position="137"/>
        <end position="157"/>
    </location>
</feature>
<evidence type="ECO:0000256" key="7">
    <source>
        <dbReference type="SAM" id="Phobius"/>
    </source>
</evidence>
<protein>
    <submittedName>
        <fullName evidence="8">Permease</fullName>
    </submittedName>
</protein>
<dbReference type="OrthoDB" id="5465282at2"/>
<dbReference type="InterPro" id="IPR005524">
    <property type="entry name" value="DUF318"/>
</dbReference>
<dbReference type="KEGG" id="aft:BBF96_04870"/>